<sequence>MDFPNFIPNWDLTTRVSPEELLSYKKAIAQIFSDRSEKIENFVWATLNDASHILPEFYNSPERVNFASEYYNEKFSDENWMYPMPGNPSEEVFRLLTKYPNIIGSLLEETERTPFEKLSPSTKMDILFAGYHEYCLSYNRDSGIYNGTVQYQAIQNIHGDVTLMIVPYKQDVQRELFPDMKPAIIELEEDISEGIHMYQETTSLFVGLCLLYKRAWGSKEALLQFIDSLSGSRSRTPNAADVGLNESAVHFALRCLADESLGYDTTGEYEYTSLIIYWWHHSKRHPEIAIHQAKSLVVLKEDPNGKIQFGKDMFFTSGFEIPLEDIFGILLLLYRFPGRSGVTNRELLRVFADEYSPIDAKN</sequence>
<organism evidence="1">
    <name type="scientific">uncultured bacterium</name>
    <name type="common">gcode 4</name>
    <dbReference type="NCBI Taxonomy" id="1234023"/>
    <lineage>
        <taxon>Bacteria</taxon>
        <taxon>environmental samples</taxon>
    </lineage>
</organism>
<protein>
    <submittedName>
        <fullName evidence="1">Uncharacterized protein</fullName>
    </submittedName>
</protein>
<evidence type="ECO:0000313" key="1">
    <source>
        <dbReference type="EMBL" id="EKD30340.1"/>
    </source>
</evidence>
<proteinExistence type="predicted"/>
<gene>
    <name evidence="1" type="ORF">ACD_78C00086G0008</name>
</gene>
<dbReference type="AlphaFoldDB" id="K1XIZ9"/>
<name>K1XIZ9_9BACT</name>
<comment type="caution">
    <text evidence="1">The sequence shown here is derived from an EMBL/GenBank/DDBJ whole genome shotgun (WGS) entry which is preliminary data.</text>
</comment>
<reference evidence="1" key="1">
    <citation type="journal article" date="2012" name="Science">
        <title>Fermentation, hydrogen, and sulfur metabolism in multiple uncultivated bacterial phyla.</title>
        <authorList>
            <person name="Wrighton K.C."/>
            <person name="Thomas B.C."/>
            <person name="Sharon I."/>
            <person name="Miller C.S."/>
            <person name="Castelle C.J."/>
            <person name="VerBerkmoes N.C."/>
            <person name="Wilkins M.J."/>
            <person name="Hettich R.L."/>
            <person name="Lipton M.S."/>
            <person name="Williams K.H."/>
            <person name="Long P.E."/>
            <person name="Banfield J.F."/>
        </authorList>
    </citation>
    <scope>NUCLEOTIDE SEQUENCE [LARGE SCALE GENOMIC DNA]</scope>
</reference>
<accession>K1XIZ9</accession>
<dbReference type="EMBL" id="AMFJ01034086">
    <property type="protein sequence ID" value="EKD30340.1"/>
    <property type="molecule type" value="Genomic_DNA"/>
</dbReference>